<comment type="similarity">
    <text evidence="3">Belongs to the class-V pyridoxal-phosphate-dependent aminotransferase family.</text>
</comment>
<dbReference type="InterPro" id="IPR020578">
    <property type="entry name" value="Aminotrans_V_PyrdxlP_BS"/>
</dbReference>
<dbReference type="PANTHER" id="PTHR43586:SF4">
    <property type="entry name" value="ISOPENICILLIN N EPIMERASE"/>
    <property type="match status" value="1"/>
</dbReference>
<dbReference type="Proteomes" id="UP000252733">
    <property type="component" value="Unassembled WGS sequence"/>
</dbReference>
<dbReference type="Gene3D" id="3.90.1150.10">
    <property type="entry name" value="Aspartate Aminotransferase, domain 1"/>
    <property type="match status" value="1"/>
</dbReference>
<organism evidence="6 7">
    <name type="scientific">Marinilabilia salmonicolor</name>
    <dbReference type="NCBI Taxonomy" id="989"/>
    <lineage>
        <taxon>Bacteria</taxon>
        <taxon>Pseudomonadati</taxon>
        <taxon>Bacteroidota</taxon>
        <taxon>Bacteroidia</taxon>
        <taxon>Marinilabiliales</taxon>
        <taxon>Marinilabiliaceae</taxon>
        <taxon>Marinilabilia</taxon>
    </lineage>
</organism>
<evidence type="ECO:0000256" key="3">
    <source>
        <dbReference type="RuleBase" id="RU004075"/>
    </source>
</evidence>
<sequence length="381" mass="41914">MPQFTNTYFDNASTGWPKPPEVAGALSDFIRNTAGTYGRAAYPRVYKTSSMIEECRDELAKVMGVGEAGNIAFTQNATHGINTVLFGLDLHDCEVLISPLEHNAVMRPLERLKETRNVHWKVIPAEEDGTIIPEQIPGIISDRTRLVIVNHESNVNGVIQPIEKIREYIGNIPLLVDTTQSLGSVSFEGDRWDVDFIAFTGHKGLLGPTGTGGFYVRNPELLSPLILGGTGSRSESIEMPLFAPDKFEAGTHNAVGIAGLLAALKNRPKPEWDSYDINALVQGVQQISGVRVLTAEHPVNRGNVFSLVHENLAPSTIANRLYEQFDVEIRSGLHCAPMAHRFLDTFPKGSARFAPSFYHTKGDLQNLGEALKIILNDRNYV</sequence>
<dbReference type="InterPro" id="IPR015424">
    <property type="entry name" value="PyrdxlP-dep_Trfase"/>
</dbReference>
<dbReference type="InterPro" id="IPR015422">
    <property type="entry name" value="PyrdxlP-dep_Trfase_small"/>
</dbReference>
<dbReference type="PROSITE" id="PS00595">
    <property type="entry name" value="AA_TRANSFER_CLASS_5"/>
    <property type="match status" value="1"/>
</dbReference>
<reference evidence="6 7" key="1">
    <citation type="submission" date="2018-07" db="EMBL/GenBank/DDBJ databases">
        <title>Freshwater and sediment microbial communities from various areas in North America, analyzing microbe dynamics in response to fracking.</title>
        <authorList>
            <person name="Lamendella R."/>
        </authorList>
    </citation>
    <scope>NUCLEOTIDE SEQUENCE [LARGE SCALE GENOMIC DNA]</scope>
    <source>
        <strain evidence="6 7">160A</strain>
    </source>
</reference>
<accession>A0A368V166</accession>
<dbReference type="SUPFAM" id="SSF53383">
    <property type="entry name" value="PLP-dependent transferases"/>
    <property type="match status" value="1"/>
</dbReference>
<dbReference type="EMBL" id="QPIZ01000011">
    <property type="protein sequence ID" value="RCW34543.1"/>
    <property type="molecule type" value="Genomic_DNA"/>
</dbReference>
<dbReference type="NCBIfam" id="TIGR01977">
    <property type="entry name" value="am_tr_V_EF2568"/>
    <property type="match status" value="1"/>
</dbReference>
<evidence type="ECO:0000256" key="4">
    <source>
        <dbReference type="RuleBase" id="RU004504"/>
    </source>
</evidence>
<protein>
    <submittedName>
        <fullName evidence="6">Cysteine desulfurase family protein</fullName>
    </submittedName>
</protein>
<dbReference type="AlphaFoldDB" id="A0A368V166"/>
<evidence type="ECO:0000259" key="5">
    <source>
        <dbReference type="Pfam" id="PF00266"/>
    </source>
</evidence>
<dbReference type="PANTHER" id="PTHR43586">
    <property type="entry name" value="CYSTEINE DESULFURASE"/>
    <property type="match status" value="1"/>
</dbReference>
<proteinExistence type="inferred from homology"/>
<comment type="cofactor">
    <cofactor evidence="1 4">
        <name>pyridoxal 5'-phosphate</name>
        <dbReference type="ChEBI" id="CHEBI:597326"/>
    </cofactor>
</comment>
<dbReference type="InterPro" id="IPR015421">
    <property type="entry name" value="PyrdxlP-dep_Trfase_major"/>
</dbReference>
<dbReference type="InterPro" id="IPR010969">
    <property type="entry name" value="Cys_dSase-rel_unknwn_funct"/>
</dbReference>
<evidence type="ECO:0000313" key="7">
    <source>
        <dbReference type="Proteomes" id="UP000252733"/>
    </source>
</evidence>
<dbReference type="Pfam" id="PF00266">
    <property type="entry name" value="Aminotran_5"/>
    <property type="match status" value="1"/>
</dbReference>
<comment type="caution">
    <text evidence="6">The sequence shown here is derived from an EMBL/GenBank/DDBJ whole genome shotgun (WGS) entry which is preliminary data.</text>
</comment>
<dbReference type="InterPro" id="IPR000192">
    <property type="entry name" value="Aminotrans_V_dom"/>
</dbReference>
<keyword evidence="2" id="KW-0663">Pyridoxal phosphate</keyword>
<dbReference type="RefSeq" id="WP_114437039.1">
    <property type="nucleotide sequence ID" value="NZ_QPIZ01000011.1"/>
</dbReference>
<evidence type="ECO:0000256" key="2">
    <source>
        <dbReference type="ARBA" id="ARBA00022898"/>
    </source>
</evidence>
<feature type="domain" description="Aminotransferase class V" evidence="5">
    <location>
        <begin position="8"/>
        <end position="367"/>
    </location>
</feature>
<evidence type="ECO:0000313" key="6">
    <source>
        <dbReference type="EMBL" id="RCW34543.1"/>
    </source>
</evidence>
<dbReference type="Gene3D" id="3.40.640.10">
    <property type="entry name" value="Type I PLP-dependent aspartate aminotransferase-like (Major domain)"/>
    <property type="match status" value="1"/>
</dbReference>
<gene>
    <name evidence="6" type="ORF">DFO77_11144</name>
</gene>
<keyword evidence="7" id="KW-1185">Reference proteome</keyword>
<evidence type="ECO:0000256" key="1">
    <source>
        <dbReference type="ARBA" id="ARBA00001933"/>
    </source>
</evidence>
<name>A0A368V166_9BACT</name>